<dbReference type="EMBL" id="RCMG01000963">
    <property type="protein sequence ID" value="KAG2840739.1"/>
    <property type="molecule type" value="Genomic_DNA"/>
</dbReference>
<dbReference type="Gene3D" id="3.30.60.30">
    <property type="match status" value="1"/>
</dbReference>
<feature type="region of interest" description="Disordered" evidence="1">
    <location>
        <begin position="24"/>
        <end position="64"/>
    </location>
</feature>
<evidence type="ECO:0000256" key="2">
    <source>
        <dbReference type="SAM" id="SignalP"/>
    </source>
</evidence>
<feature type="compositionally biased region" description="Low complexity" evidence="1">
    <location>
        <begin position="112"/>
        <end position="129"/>
    </location>
</feature>
<evidence type="ECO:0000256" key="1">
    <source>
        <dbReference type="SAM" id="MobiDB-lite"/>
    </source>
</evidence>
<comment type="caution">
    <text evidence="4">The sequence shown here is derived from an EMBL/GenBank/DDBJ whole genome shotgun (WGS) entry which is preliminary data.</text>
</comment>
<evidence type="ECO:0000313" key="4">
    <source>
        <dbReference type="EMBL" id="KAG2892740.1"/>
    </source>
</evidence>
<sequence length="161" mass="16887">MKSFVGLVAAAFANASVSAYIPGKVTGPVVDRPTDSASGSIETPTRAASSESASGSSSTELSADIDDMDCSGACMHVNAPIMDDDGTWYPNACEMRMAKCEKSGKKTPGAYATRSSTARARSTTRSSSTCKPQHCSHYLHDTFPIDCFSSPQTASNSRIRA</sequence>
<gene>
    <name evidence="3" type="ORF">PC113_g19192</name>
    <name evidence="4" type="ORF">PC115_g18708</name>
</gene>
<keyword evidence="2" id="KW-0732">Signal</keyword>
<proteinExistence type="predicted"/>
<feature type="compositionally biased region" description="Low complexity" evidence="1">
    <location>
        <begin position="47"/>
        <end position="62"/>
    </location>
</feature>
<dbReference type="InterPro" id="IPR036058">
    <property type="entry name" value="Kazal_dom_sf"/>
</dbReference>
<dbReference type="SUPFAM" id="SSF100895">
    <property type="entry name" value="Kazal-type serine protease inhibitors"/>
    <property type="match status" value="1"/>
</dbReference>
<reference evidence="4" key="1">
    <citation type="submission" date="2018-10" db="EMBL/GenBank/DDBJ databases">
        <title>Effector identification in a new, highly contiguous assembly of the strawberry crown rot pathogen Phytophthora cactorum.</title>
        <authorList>
            <person name="Armitage A.D."/>
            <person name="Nellist C.F."/>
            <person name="Bates H."/>
            <person name="Vickerstaff R.J."/>
            <person name="Harrison R.J."/>
        </authorList>
    </citation>
    <scope>NUCLEOTIDE SEQUENCE</scope>
    <source>
        <strain evidence="3">15-7</strain>
        <strain evidence="4">4032</strain>
    </source>
</reference>
<dbReference type="VEuPathDB" id="FungiDB:PC110_g19419"/>
<accession>A0A8T1B2P4</accession>
<dbReference type="EMBL" id="RCMI01000988">
    <property type="protein sequence ID" value="KAG2892740.1"/>
    <property type="molecule type" value="Genomic_DNA"/>
</dbReference>
<organism evidence="4 5">
    <name type="scientific">Phytophthora cactorum</name>
    <dbReference type="NCBI Taxonomy" id="29920"/>
    <lineage>
        <taxon>Eukaryota</taxon>
        <taxon>Sar</taxon>
        <taxon>Stramenopiles</taxon>
        <taxon>Oomycota</taxon>
        <taxon>Peronosporomycetes</taxon>
        <taxon>Peronosporales</taxon>
        <taxon>Peronosporaceae</taxon>
        <taxon>Phytophthora</taxon>
    </lineage>
</organism>
<feature type="chain" id="PRO_5036275078" description="Kazal-like domain-containing protein" evidence="2">
    <location>
        <begin position="20"/>
        <end position="161"/>
    </location>
</feature>
<dbReference type="Proteomes" id="UP000735874">
    <property type="component" value="Unassembled WGS sequence"/>
</dbReference>
<evidence type="ECO:0008006" key="6">
    <source>
        <dbReference type="Google" id="ProtNLM"/>
    </source>
</evidence>
<feature type="signal peptide" evidence="2">
    <location>
        <begin position="1"/>
        <end position="19"/>
    </location>
</feature>
<name>A0A8T1B2P4_9STRA</name>
<protein>
    <recommendedName>
        <fullName evidence="6">Kazal-like domain-containing protein</fullName>
    </recommendedName>
</protein>
<feature type="region of interest" description="Disordered" evidence="1">
    <location>
        <begin position="104"/>
        <end position="129"/>
    </location>
</feature>
<evidence type="ECO:0000313" key="5">
    <source>
        <dbReference type="Proteomes" id="UP000774804"/>
    </source>
</evidence>
<evidence type="ECO:0000313" key="3">
    <source>
        <dbReference type="EMBL" id="KAG2840739.1"/>
    </source>
</evidence>
<dbReference type="Proteomes" id="UP000774804">
    <property type="component" value="Unassembled WGS sequence"/>
</dbReference>
<dbReference type="AlphaFoldDB" id="A0A8T1B2P4"/>